<dbReference type="RefSeq" id="WP_408092124.1">
    <property type="nucleotide sequence ID" value="NZ_JBELPY010000012.1"/>
</dbReference>
<evidence type="ECO:0000313" key="1">
    <source>
        <dbReference type="EMBL" id="MFL9835413.1"/>
    </source>
</evidence>
<organism evidence="1 2">
    <name type="scientific">Chryseobacterium terrae</name>
    <dbReference type="NCBI Taxonomy" id="3163299"/>
    <lineage>
        <taxon>Bacteria</taxon>
        <taxon>Pseudomonadati</taxon>
        <taxon>Bacteroidota</taxon>
        <taxon>Flavobacteriia</taxon>
        <taxon>Flavobacteriales</taxon>
        <taxon>Weeksellaceae</taxon>
        <taxon>Chryseobacterium group</taxon>
        <taxon>Chryseobacterium</taxon>
    </lineage>
</organism>
<name>A0ABW8Y805_9FLAO</name>
<comment type="caution">
    <text evidence="1">The sequence shown here is derived from an EMBL/GenBank/DDBJ whole genome shotgun (WGS) entry which is preliminary data.</text>
</comment>
<keyword evidence="2" id="KW-1185">Reference proteome</keyword>
<gene>
    <name evidence="1" type="ORF">ABS765_15400</name>
</gene>
<protein>
    <submittedName>
        <fullName evidence="1">Uncharacterized protein</fullName>
    </submittedName>
</protein>
<evidence type="ECO:0000313" key="2">
    <source>
        <dbReference type="Proteomes" id="UP001629058"/>
    </source>
</evidence>
<accession>A0ABW8Y805</accession>
<proteinExistence type="predicted"/>
<reference evidence="1 2" key="1">
    <citation type="submission" date="2024-06" db="EMBL/GenBank/DDBJ databases">
        <authorList>
            <person name="Kaempfer P."/>
            <person name="Viver T."/>
        </authorList>
    </citation>
    <scope>NUCLEOTIDE SEQUENCE [LARGE SCALE GENOMIC DNA]</scope>
    <source>
        <strain evidence="1 2">ST-37</strain>
    </source>
</reference>
<dbReference type="Proteomes" id="UP001629058">
    <property type="component" value="Unassembled WGS sequence"/>
</dbReference>
<dbReference type="EMBL" id="JBELPY010000012">
    <property type="protein sequence ID" value="MFL9835413.1"/>
    <property type="molecule type" value="Genomic_DNA"/>
</dbReference>
<sequence length="439" mass="48961">MSVIFALYSCIHDEVYASPDSSYSKEYASKSLWKEDEKYIKNVMKIYFEHEEEIKKMQGHPYWDYSVTRDFEESFLMVPVVRAGNVVSVLKVPRKGKMVYFIYTSSVEEINFFQNLISARVKKAVNNEASGITSRTECTTKTFGVWMPYNENDADPSSGNGYWQYQSVTTCKVFNDLCAGYLDENGNCVGFDGGGYDYGGGEGGDEEPESEEENPCEKAKTILADPAVQAKINELKGQSKIKEEQPGYGEKAFVVNNDGTSSSMIDGEEHLVRVGSILGQQGVYHNHTPDGIKMTSPPDIIKMLHYALSQPNGNITNGFLGLVGSEVCSTCPGGYKYHNYVIRFSGTLQELGTFTSQNWDRKILMNDYMKTKDELSSDSNYANYKYGPLTSNGLEKLFFATLKNMGIEGKVNLQRIDNNGTIQNITFDSNGNSTAIPCP</sequence>